<proteinExistence type="predicted"/>
<accession>F8FQY3</accession>
<dbReference type="RefSeq" id="WP_013915583.1">
    <property type="nucleotide sequence ID" value="NC_015690.1"/>
</dbReference>
<dbReference type="HOGENOM" id="CLU_3313818_0_0_9"/>
<dbReference type="PATRIC" id="fig|1036673.3.peg.1653"/>
<dbReference type="AlphaFoldDB" id="F8FQY3"/>
<dbReference type="Pfam" id="PF17851">
    <property type="entry name" value="GH43_C2"/>
    <property type="match status" value="1"/>
</dbReference>
<evidence type="ECO:0000313" key="3">
    <source>
        <dbReference type="Proteomes" id="UP000006620"/>
    </source>
</evidence>
<dbReference type="InterPro" id="IPR013320">
    <property type="entry name" value="ConA-like_dom_sf"/>
</dbReference>
<dbReference type="Gene3D" id="2.60.120.200">
    <property type="match status" value="1"/>
</dbReference>
<protein>
    <submittedName>
        <fullName evidence="2">Xylan 1,4-beta-xylosidase</fullName>
    </submittedName>
</protein>
<dbReference type="EMBL" id="CP002869">
    <property type="protein sequence ID" value="AEI40421.1"/>
    <property type="molecule type" value="Genomic_DNA"/>
</dbReference>
<dbReference type="SUPFAM" id="SSF49899">
    <property type="entry name" value="Concanavalin A-like lectins/glucanases"/>
    <property type="match status" value="1"/>
</dbReference>
<reference evidence="2 3" key="2">
    <citation type="journal article" date="2013" name="Genome Announc.">
        <title>Genome Sequence of Growth-Improving Paenibacillus mucilaginosus Strain KNP414.</title>
        <authorList>
            <person name="Lu J.J."/>
            <person name="Wang J.F."/>
            <person name="Hu X.F."/>
        </authorList>
    </citation>
    <scope>NUCLEOTIDE SEQUENCE [LARGE SCALE GENOMIC DNA]</scope>
    <source>
        <strain evidence="2 3">KNP414</strain>
    </source>
</reference>
<sequence>MQVTEAAGGFTGVIIAMYATGSGAWSTSPAHFDWFEYRGDE</sequence>
<feature type="domain" description="Beta-xylosidase C-terminal Concanavalin A-like" evidence="1">
    <location>
        <begin position="4"/>
        <end position="38"/>
    </location>
</feature>
<gene>
    <name evidence="2" type="ordered locus">KNP414_01859</name>
</gene>
<evidence type="ECO:0000259" key="1">
    <source>
        <dbReference type="Pfam" id="PF17851"/>
    </source>
</evidence>
<name>F8FQY3_PAEMK</name>
<dbReference type="KEGG" id="pms:KNP414_01859"/>
<evidence type="ECO:0000313" key="2">
    <source>
        <dbReference type="EMBL" id="AEI40421.1"/>
    </source>
</evidence>
<dbReference type="InterPro" id="IPR041542">
    <property type="entry name" value="GH43_C2"/>
</dbReference>
<dbReference type="Proteomes" id="UP000006620">
    <property type="component" value="Chromosome"/>
</dbReference>
<organism evidence="2 3">
    <name type="scientific">Paenibacillus mucilaginosus (strain KNP414)</name>
    <dbReference type="NCBI Taxonomy" id="1036673"/>
    <lineage>
        <taxon>Bacteria</taxon>
        <taxon>Bacillati</taxon>
        <taxon>Bacillota</taxon>
        <taxon>Bacilli</taxon>
        <taxon>Bacillales</taxon>
        <taxon>Paenibacillaceae</taxon>
        <taxon>Paenibacillus</taxon>
    </lineage>
</organism>
<reference evidence="3" key="1">
    <citation type="submission" date="2011-06" db="EMBL/GenBank/DDBJ databases">
        <title>Complete genome sequence of Paenibacillus mucilaginosus KNP414.</title>
        <authorList>
            <person name="Wang J."/>
            <person name="Hu S."/>
            <person name="Hu X."/>
            <person name="Zhang B."/>
            <person name="Dong D."/>
            <person name="Zhang S."/>
            <person name="Zhao K."/>
            <person name="Wu D."/>
        </authorList>
    </citation>
    <scope>NUCLEOTIDE SEQUENCE [LARGE SCALE GENOMIC DNA]</scope>
    <source>
        <strain evidence="3">KNP414</strain>
    </source>
</reference>